<feature type="compositionally biased region" description="Basic and acidic residues" evidence="1">
    <location>
        <begin position="13"/>
        <end position="31"/>
    </location>
</feature>
<evidence type="ECO:0000313" key="2">
    <source>
        <dbReference type="EMBL" id="BAD03521.1"/>
    </source>
</evidence>
<dbReference type="Proteomes" id="UP000000763">
    <property type="component" value="Chromosome 8"/>
</dbReference>
<gene>
    <name evidence="2" type="primary">P0691F12.31</name>
</gene>
<evidence type="ECO:0000256" key="1">
    <source>
        <dbReference type="SAM" id="MobiDB-lite"/>
    </source>
</evidence>
<organism evidence="2 3">
    <name type="scientific">Oryza sativa subsp. japonica</name>
    <name type="common">Rice</name>
    <dbReference type="NCBI Taxonomy" id="39947"/>
    <lineage>
        <taxon>Eukaryota</taxon>
        <taxon>Viridiplantae</taxon>
        <taxon>Streptophyta</taxon>
        <taxon>Embryophyta</taxon>
        <taxon>Tracheophyta</taxon>
        <taxon>Spermatophyta</taxon>
        <taxon>Magnoliopsida</taxon>
        <taxon>Liliopsida</taxon>
        <taxon>Poales</taxon>
        <taxon>Poaceae</taxon>
        <taxon>BOP clade</taxon>
        <taxon>Oryzoideae</taxon>
        <taxon>Oryzeae</taxon>
        <taxon>Oryzinae</taxon>
        <taxon>Oryza</taxon>
        <taxon>Oryza sativa</taxon>
    </lineage>
</organism>
<accession>Q6Z2D4</accession>
<protein>
    <submittedName>
        <fullName evidence="2">Uncharacterized protein</fullName>
    </submittedName>
</protein>
<feature type="region of interest" description="Disordered" evidence="1">
    <location>
        <begin position="81"/>
        <end position="120"/>
    </location>
</feature>
<sequence>MGNLLKGLGDEGEGPRRPATRKEGPDSDTVPRRVGQVMISAPATNQMRQIAGRGGRPTAAVASGLRRAAVAGELTQRAAKCGGGGQVRTEVRNLGRPSPFAADHRSSPPPSNPSRRRFLPRRRPLSCIGCRRGEYHRVRLDVLYA</sequence>
<dbReference type="EMBL" id="AP005324">
    <property type="protein sequence ID" value="BAD03521.1"/>
    <property type="molecule type" value="Genomic_DNA"/>
</dbReference>
<proteinExistence type="predicted"/>
<evidence type="ECO:0000313" key="3">
    <source>
        <dbReference type="Proteomes" id="UP000000763"/>
    </source>
</evidence>
<name>Q6Z2D4_ORYSJ</name>
<feature type="region of interest" description="Disordered" evidence="1">
    <location>
        <begin position="1"/>
        <end position="33"/>
    </location>
</feature>
<dbReference type="AlphaFoldDB" id="Q6Z2D4"/>
<reference evidence="3" key="2">
    <citation type="journal article" date="2008" name="Nucleic Acids Res.">
        <title>The rice annotation project database (RAP-DB): 2008 update.</title>
        <authorList>
            <consortium name="The rice annotation project (RAP)"/>
        </authorList>
    </citation>
    <scope>GENOME REANNOTATION</scope>
    <source>
        <strain evidence="3">cv. Nipponbare</strain>
    </source>
</reference>
<reference evidence="3" key="1">
    <citation type="journal article" date="2005" name="Nature">
        <title>The map-based sequence of the rice genome.</title>
        <authorList>
            <consortium name="International rice genome sequencing project (IRGSP)"/>
            <person name="Matsumoto T."/>
            <person name="Wu J."/>
            <person name="Kanamori H."/>
            <person name="Katayose Y."/>
            <person name="Fujisawa M."/>
            <person name="Namiki N."/>
            <person name="Mizuno H."/>
            <person name="Yamamoto K."/>
            <person name="Antonio B.A."/>
            <person name="Baba T."/>
            <person name="Sakata K."/>
            <person name="Nagamura Y."/>
            <person name="Aoki H."/>
            <person name="Arikawa K."/>
            <person name="Arita K."/>
            <person name="Bito T."/>
            <person name="Chiden Y."/>
            <person name="Fujitsuka N."/>
            <person name="Fukunaka R."/>
            <person name="Hamada M."/>
            <person name="Harada C."/>
            <person name="Hayashi A."/>
            <person name="Hijishita S."/>
            <person name="Honda M."/>
            <person name="Hosokawa S."/>
            <person name="Ichikawa Y."/>
            <person name="Idonuma A."/>
            <person name="Iijima M."/>
            <person name="Ikeda M."/>
            <person name="Ikeno M."/>
            <person name="Ito K."/>
            <person name="Ito S."/>
            <person name="Ito T."/>
            <person name="Ito Y."/>
            <person name="Ito Y."/>
            <person name="Iwabuchi A."/>
            <person name="Kamiya K."/>
            <person name="Karasawa W."/>
            <person name="Kurita K."/>
            <person name="Katagiri S."/>
            <person name="Kikuta A."/>
            <person name="Kobayashi H."/>
            <person name="Kobayashi N."/>
            <person name="Machita K."/>
            <person name="Maehara T."/>
            <person name="Masukawa M."/>
            <person name="Mizubayashi T."/>
            <person name="Mukai Y."/>
            <person name="Nagasaki H."/>
            <person name="Nagata Y."/>
            <person name="Naito S."/>
            <person name="Nakashima M."/>
            <person name="Nakama Y."/>
            <person name="Nakamichi Y."/>
            <person name="Nakamura M."/>
            <person name="Meguro A."/>
            <person name="Negishi M."/>
            <person name="Ohta I."/>
            <person name="Ohta T."/>
            <person name="Okamoto M."/>
            <person name="Ono N."/>
            <person name="Saji S."/>
            <person name="Sakaguchi M."/>
            <person name="Sakai K."/>
            <person name="Shibata M."/>
            <person name="Shimokawa T."/>
            <person name="Song J."/>
            <person name="Takazaki Y."/>
            <person name="Terasawa K."/>
            <person name="Tsugane M."/>
            <person name="Tsuji K."/>
            <person name="Ueda S."/>
            <person name="Waki K."/>
            <person name="Yamagata H."/>
            <person name="Yamamoto M."/>
            <person name="Yamamoto S."/>
            <person name="Yamane H."/>
            <person name="Yoshiki S."/>
            <person name="Yoshihara R."/>
            <person name="Yukawa K."/>
            <person name="Zhong H."/>
            <person name="Yano M."/>
            <person name="Yuan Q."/>
            <person name="Ouyang S."/>
            <person name="Liu J."/>
            <person name="Jones K.M."/>
            <person name="Gansberger K."/>
            <person name="Moffat K."/>
            <person name="Hill J."/>
            <person name="Bera J."/>
            <person name="Fadrosh D."/>
            <person name="Jin S."/>
            <person name="Johri S."/>
            <person name="Kim M."/>
            <person name="Overton L."/>
            <person name="Reardon M."/>
            <person name="Tsitrin T."/>
            <person name="Vuong H."/>
            <person name="Weaver B."/>
            <person name="Ciecko A."/>
            <person name="Tallon L."/>
            <person name="Jackson J."/>
            <person name="Pai G."/>
            <person name="Aken S.V."/>
            <person name="Utterback T."/>
            <person name="Reidmuller S."/>
            <person name="Feldblyum T."/>
            <person name="Hsiao J."/>
            <person name="Zismann V."/>
            <person name="Iobst S."/>
            <person name="de Vazeille A.R."/>
            <person name="Buell C.R."/>
            <person name="Ying K."/>
            <person name="Li Y."/>
            <person name="Lu T."/>
            <person name="Huang Y."/>
            <person name="Zhao Q."/>
            <person name="Feng Q."/>
            <person name="Zhang L."/>
            <person name="Zhu J."/>
            <person name="Weng Q."/>
            <person name="Mu J."/>
            <person name="Lu Y."/>
            <person name="Fan D."/>
            <person name="Liu Y."/>
            <person name="Guan J."/>
            <person name="Zhang Y."/>
            <person name="Yu S."/>
            <person name="Liu X."/>
            <person name="Zhang Y."/>
            <person name="Hong G."/>
            <person name="Han B."/>
            <person name="Choisne N."/>
            <person name="Demange N."/>
            <person name="Orjeda G."/>
            <person name="Samain S."/>
            <person name="Cattolico L."/>
            <person name="Pelletier E."/>
            <person name="Couloux A."/>
            <person name="Segurens B."/>
            <person name="Wincker P."/>
            <person name="D'Hont A."/>
            <person name="Scarpelli C."/>
            <person name="Weissenbach J."/>
            <person name="Salanoubat M."/>
            <person name="Quetier F."/>
            <person name="Yu Y."/>
            <person name="Kim H.R."/>
            <person name="Rambo T."/>
            <person name="Currie J."/>
            <person name="Collura K."/>
            <person name="Luo M."/>
            <person name="Yang T."/>
            <person name="Ammiraju J.S.S."/>
            <person name="Engler F."/>
            <person name="Soderlund C."/>
            <person name="Wing R.A."/>
            <person name="Palmer L.E."/>
            <person name="de la Bastide M."/>
            <person name="Spiegel L."/>
            <person name="Nascimento L."/>
            <person name="Zutavern T."/>
            <person name="O'Shaughnessy A."/>
            <person name="Dike S."/>
            <person name="Dedhia N."/>
            <person name="Preston R."/>
            <person name="Balija V."/>
            <person name="McCombie W.R."/>
            <person name="Chow T."/>
            <person name="Chen H."/>
            <person name="Chung M."/>
            <person name="Chen C."/>
            <person name="Shaw J."/>
            <person name="Wu H."/>
            <person name="Hsiao K."/>
            <person name="Chao Y."/>
            <person name="Chu M."/>
            <person name="Cheng C."/>
            <person name="Hour A."/>
            <person name="Lee P."/>
            <person name="Lin S."/>
            <person name="Lin Y."/>
            <person name="Liou J."/>
            <person name="Liu S."/>
            <person name="Hsing Y."/>
            <person name="Raghuvanshi S."/>
            <person name="Mohanty A."/>
            <person name="Bharti A.K."/>
            <person name="Gaur A."/>
            <person name="Gupta V."/>
            <person name="Kumar D."/>
            <person name="Ravi V."/>
            <person name="Vij S."/>
            <person name="Kapur A."/>
            <person name="Khurana P."/>
            <person name="Khurana P."/>
            <person name="Khurana J.P."/>
            <person name="Tyagi A.K."/>
            <person name="Gaikwad K."/>
            <person name="Singh A."/>
            <person name="Dalal V."/>
            <person name="Srivastava S."/>
            <person name="Dixit A."/>
            <person name="Pal A.K."/>
            <person name="Ghazi I.A."/>
            <person name="Yadav M."/>
            <person name="Pandit A."/>
            <person name="Bhargava A."/>
            <person name="Sureshbabu K."/>
            <person name="Batra K."/>
            <person name="Sharma T.R."/>
            <person name="Mohapatra T."/>
            <person name="Singh N.K."/>
            <person name="Messing J."/>
            <person name="Nelson A.B."/>
            <person name="Fuks G."/>
            <person name="Kavchok S."/>
            <person name="Keizer G."/>
            <person name="Linton E."/>
            <person name="Llaca V."/>
            <person name="Song R."/>
            <person name="Tanyolac B."/>
            <person name="Young S."/>
            <person name="Ho-Il K."/>
            <person name="Hahn J.H."/>
            <person name="Sangsakoo G."/>
            <person name="Vanavichit A."/>
            <person name="de Mattos Luiz.A.T."/>
            <person name="Zimmer P.D."/>
            <person name="Malone G."/>
            <person name="Dellagostin O."/>
            <person name="de Oliveira A.C."/>
            <person name="Bevan M."/>
            <person name="Bancroft I."/>
            <person name="Minx P."/>
            <person name="Cordum H."/>
            <person name="Wilson R."/>
            <person name="Cheng Z."/>
            <person name="Jin W."/>
            <person name="Jiang J."/>
            <person name="Leong S.A."/>
            <person name="Iwama H."/>
            <person name="Gojobori T."/>
            <person name="Itoh T."/>
            <person name="Niimura Y."/>
            <person name="Fujii Y."/>
            <person name="Habara T."/>
            <person name="Sakai H."/>
            <person name="Sato Y."/>
            <person name="Wilson G."/>
            <person name="Kumar K."/>
            <person name="McCouch S."/>
            <person name="Juretic N."/>
            <person name="Hoen D."/>
            <person name="Wright S."/>
            <person name="Bruskiewich R."/>
            <person name="Bureau T."/>
            <person name="Miyao A."/>
            <person name="Hirochika H."/>
            <person name="Nishikawa T."/>
            <person name="Kadowaki K."/>
            <person name="Sugiura M."/>
            <person name="Burr B."/>
            <person name="Sasaki T."/>
        </authorList>
    </citation>
    <scope>NUCLEOTIDE SEQUENCE [LARGE SCALE GENOMIC DNA]</scope>
    <source>
        <strain evidence="3">cv. Nipponbare</strain>
    </source>
</reference>